<organism evidence="2 3">
    <name type="scientific">Fusarium oxysporum f. sp. cubense (strain race 1)</name>
    <name type="common">Panama disease fungus</name>
    <dbReference type="NCBI Taxonomy" id="1229664"/>
    <lineage>
        <taxon>Eukaryota</taxon>
        <taxon>Fungi</taxon>
        <taxon>Dikarya</taxon>
        <taxon>Ascomycota</taxon>
        <taxon>Pezizomycotina</taxon>
        <taxon>Sordariomycetes</taxon>
        <taxon>Hypocreomycetidae</taxon>
        <taxon>Hypocreales</taxon>
        <taxon>Nectriaceae</taxon>
        <taxon>Fusarium</taxon>
        <taxon>Fusarium oxysporum species complex</taxon>
    </lineage>
</organism>
<dbReference type="VEuPathDB" id="FungiDB:FOC1_g10009031"/>
<dbReference type="EMBL" id="KB730083">
    <property type="protein sequence ID" value="ENH73538.1"/>
    <property type="molecule type" value="Genomic_DNA"/>
</dbReference>
<dbReference type="GO" id="GO:0003676">
    <property type="term" value="F:nucleic acid binding"/>
    <property type="evidence" value="ECO:0007669"/>
    <property type="project" value="InterPro"/>
</dbReference>
<dbReference type="STRING" id="1229664.N4UCK2"/>
<feature type="non-terminal residue" evidence="2">
    <location>
        <position position="1"/>
    </location>
</feature>
<accession>N4UCK2</accession>
<dbReference type="Proteomes" id="UP000016928">
    <property type="component" value="Unassembled WGS sequence"/>
</dbReference>
<dbReference type="InterPro" id="IPR004875">
    <property type="entry name" value="DDE_SF_endonuclease_dom"/>
</dbReference>
<evidence type="ECO:0000259" key="1">
    <source>
        <dbReference type="Pfam" id="PF03184"/>
    </source>
</evidence>
<dbReference type="HOGENOM" id="CLU_013929_19_1_1"/>
<reference evidence="3" key="1">
    <citation type="submission" date="2012-09" db="EMBL/GenBank/DDBJ databases">
        <title>Genome sequencing and comparative transcriptomics of race 1 and race 4 of banana pathogen: Fusarium oxysporum f. sp. cubense.</title>
        <authorList>
            <person name="Fang X."/>
            <person name="Huang J."/>
        </authorList>
    </citation>
    <scope>NUCLEOTIDE SEQUENCE [LARGE SCALE GENOMIC DNA]</scope>
    <source>
        <strain evidence="3">race 1</strain>
    </source>
</reference>
<proteinExistence type="predicted"/>
<dbReference type="Pfam" id="PF03184">
    <property type="entry name" value="DDE_1"/>
    <property type="match status" value="1"/>
</dbReference>
<protein>
    <recommendedName>
        <fullName evidence="1">DDE-1 domain-containing protein</fullName>
    </recommendedName>
</protein>
<name>N4UCK2_FUSC1</name>
<gene>
    <name evidence="2" type="ORF">FOC1_g10009031</name>
</gene>
<reference evidence="3" key="2">
    <citation type="journal article" date="2014" name="PLoS ONE">
        <title>Genome and Transcriptome Analysis of the Fungal Pathogen Fusarium oxysporum f. sp. cubense Causing Banana Vascular Wilt Disease.</title>
        <authorList>
            <person name="Guo L."/>
            <person name="Han L."/>
            <person name="Yang L."/>
            <person name="Zeng H."/>
            <person name="Fan D."/>
            <person name="Zhu Y."/>
            <person name="Feng Y."/>
            <person name="Wang G."/>
            <person name="Peng C."/>
            <person name="Jiang X."/>
            <person name="Zhou D."/>
            <person name="Ni P."/>
            <person name="Liang C."/>
            <person name="Liu L."/>
            <person name="Wang J."/>
            <person name="Mao C."/>
            <person name="Fang X."/>
            <person name="Peng M."/>
            <person name="Huang J."/>
        </authorList>
    </citation>
    <scope>NUCLEOTIDE SEQUENCE [LARGE SCALE GENOMIC DNA]</scope>
    <source>
        <strain evidence="3">race 1</strain>
    </source>
</reference>
<sequence length="55" mass="6726">YYLLILDSHESHYLADFKRYYKKNKIIMLYIPAYASYLLQPLDVKCFRLLKKAYS</sequence>
<evidence type="ECO:0000313" key="2">
    <source>
        <dbReference type="EMBL" id="ENH73538.1"/>
    </source>
</evidence>
<evidence type="ECO:0000313" key="3">
    <source>
        <dbReference type="Proteomes" id="UP000016928"/>
    </source>
</evidence>
<dbReference type="AlphaFoldDB" id="N4UCK2"/>
<feature type="domain" description="DDE-1" evidence="1">
    <location>
        <begin position="2"/>
        <end position="54"/>
    </location>
</feature>